<dbReference type="AlphaFoldDB" id="B8JHC4"/>
<dbReference type="Proteomes" id="UP000007089">
    <property type="component" value="Chromosome"/>
</dbReference>
<dbReference type="EMBL" id="CP001359">
    <property type="protein sequence ID" value="ACL64826.1"/>
    <property type="molecule type" value="Genomic_DNA"/>
</dbReference>
<gene>
    <name evidence="2" type="ordered locus">A2cp1_1482</name>
</gene>
<protein>
    <recommendedName>
        <fullName evidence="4">RsbT co-antagonist protein RsbRD N-terminal domain-containing protein</fullName>
    </recommendedName>
</protein>
<reference evidence="2" key="1">
    <citation type="submission" date="2009-01" db="EMBL/GenBank/DDBJ databases">
        <title>Complete sequence of Anaeromyxobacter dehalogenans 2CP-1.</title>
        <authorList>
            <consortium name="US DOE Joint Genome Institute"/>
            <person name="Lucas S."/>
            <person name="Copeland A."/>
            <person name="Lapidus A."/>
            <person name="Glavina del Rio T."/>
            <person name="Dalin E."/>
            <person name="Tice H."/>
            <person name="Bruce D."/>
            <person name="Goodwin L."/>
            <person name="Pitluck S."/>
            <person name="Saunders E."/>
            <person name="Brettin T."/>
            <person name="Detter J.C."/>
            <person name="Han C."/>
            <person name="Larimer F."/>
            <person name="Land M."/>
            <person name="Hauser L."/>
            <person name="Kyrpides N."/>
            <person name="Ovchinnikova G."/>
            <person name="Beliaev A.S."/>
            <person name="Richardson P."/>
        </authorList>
    </citation>
    <scope>NUCLEOTIDE SEQUENCE</scope>
    <source>
        <strain evidence="2">2CP-1</strain>
    </source>
</reference>
<keyword evidence="3" id="KW-1185">Reference proteome</keyword>
<dbReference type="HOGENOM" id="CLU_1591182_0_0_7"/>
<sequence length="189" mass="20066">MGAVAVGLLIEEQRGEIAEAWRRAVANELGGEEAIGFAIGPLLRELSLALRGDAPPGRAARAADGLLRCGVLVRSGAPPARVAREFKLLHRALWDTLRRAGRIVAIDERRAADEWLDEALAAALERLDRVRMRIDLLERGPAVIAPAREGGLATPHPGSLRPPPLPSQRAAATPPPLPGAVAAPWQPGD</sequence>
<dbReference type="RefSeq" id="WP_012632767.1">
    <property type="nucleotide sequence ID" value="NC_011891.1"/>
</dbReference>
<dbReference type="KEGG" id="acp:A2cp1_1482"/>
<evidence type="ECO:0008006" key="4">
    <source>
        <dbReference type="Google" id="ProtNLM"/>
    </source>
</evidence>
<evidence type="ECO:0000313" key="3">
    <source>
        <dbReference type="Proteomes" id="UP000007089"/>
    </source>
</evidence>
<proteinExistence type="predicted"/>
<name>B8JHC4_ANAD2</name>
<feature type="region of interest" description="Disordered" evidence="1">
    <location>
        <begin position="147"/>
        <end position="189"/>
    </location>
</feature>
<organism evidence="2 3">
    <name type="scientific">Anaeromyxobacter dehalogenans (strain ATCC BAA-258 / DSM 21875 / 2CP-1)</name>
    <dbReference type="NCBI Taxonomy" id="455488"/>
    <lineage>
        <taxon>Bacteria</taxon>
        <taxon>Pseudomonadati</taxon>
        <taxon>Myxococcota</taxon>
        <taxon>Myxococcia</taxon>
        <taxon>Myxococcales</taxon>
        <taxon>Cystobacterineae</taxon>
        <taxon>Anaeromyxobacteraceae</taxon>
        <taxon>Anaeromyxobacter</taxon>
    </lineage>
</organism>
<accession>B8JHC4</accession>
<evidence type="ECO:0000256" key="1">
    <source>
        <dbReference type="SAM" id="MobiDB-lite"/>
    </source>
</evidence>
<evidence type="ECO:0000313" key="2">
    <source>
        <dbReference type="EMBL" id="ACL64826.1"/>
    </source>
</evidence>